<dbReference type="Proteomes" id="UP000199110">
    <property type="component" value="Unassembled WGS sequence"/>
</dbReference>
<sequence length="90" mass="9582">MDFLKKLFGGLGPAAAPPETPATETYNGFTISAAPMDAGGEFRIAATIEKDGKVHNLIRADTLRDRTAATEASMAKARQVIDEQGDRLFG</sequence>
<dbReference type="Pfam" id="PF10115">
    <property type="entry name" value="HlyU"/>
    <property type="match status" value="1"/>
</dbReference>
<reference evidence="1 2" key="1">
    <citation type="submission" date="2016-10" db="EMBL/GenBank/DDBJ databases">
        <authorList>
            <person name="de Groot N.N."/>
        </authorList>
    </citation>
    <scope>NUCLEOTIDE SEQUENCE [LARGE SCALE GENOMIC DNA]</scope>
    <source>
        <strain evidence="1 2">DSM 19073</strain>
    </source>
</reference>
<proteinExistence type="predicted"/>
<gene>
    <name evidence="1" type="ORF">SAMN04488095_1597</name>
</gene>
<dbReference type="STRING" id="390807.SAMN04488095_1597"/>
<organism evidence="1 2">
    <name type="scientific">Jannaschia pohangensis</name>
    <dbReference type="NCBI Taxonomy" id="390807"/>
    <lineage>
        <taxon>Bacteria</taxon>
        <taxon>Pseudomonadati</taxon>
        <taxon>Pseudomonadota</taxon>
        <taxon>Alphaproteobacteria</taxon>
        <taxon>Rhodobacterales</taxon>
        <taxon>Roseobacteraceae</taxon>
        <taxon>Jannaschia</taxon>
    </lineage>
</organism>
<evidence type="ECO:0008006" key="3">
    <source>
        <dbReference type="Google" id="ProtNLM"/>
    </source>
</evidence>
<dbReference type="EMBL" id="FORA01000002">
    <property type="protein sequence ID" value="SFI86749.1"/>
    <property type="molecule type" value="Genomic_DNA"/>
</dbReference>
<dbReference type="RefSeq" id="WP_092779087.1">
    <property type="nucleotide sequence ID" value="NZ_FORA01000002.1"/>
</dbReference>
<keyword evidence="2" id="KW-1185">Reference proteome</keyword>
<dbReference type="OrthoDB" id="9800971at2"/>
<evidence type="ECO:0000313" key="1">
    <source>
        <dbReference type="EMBL" id="SFI86749.1"/>
    </source>
</evidence>
<name>A0A1I3LPQ7_9RHOB</name>
<accession>A0A1I3LPQ7</accession>
<protein>
    <recommendedName>
        <fullName evidence="3">Transcriptional activator HlyU</fullName>
    </recommendedName>
</protein>
<dbReference type="AlphaFoldDB" id="A0A1I3LPQ7"/>
<dbReference type="InterPro" id="IPR018772">
    <property type="entry name" value="Transcription_activator_HlyU"/>
</dbReference>
<evidence type="ECO:0000313" key="2">
    <source>
        <dbReference type="Proteomes" id="UP000199110"/>
    </source>
</evidence>